<keyword evidence="1" id="KW-0812">Transmembrane</keyword>
<keyword evidence="1" id="KW-1133">Transmembrane helix</keyword>
<proteinExistence type="predicted"/>
<dbReference type="InParanoid" id="A0A1Y1KWW1"/>
<reference evidence="2" key="1">
    <citation type="journal article" date="2016" name="Sci. Rep.">
        <title>Molecular characterization of firefly nuptial gifts: a multi-omics approach sheds light on postcopulatory sexual selection.</title>
        <authorList>
            <person name="Al-Wathiqui N."/>
            <person name="Fallon T.R."/>
            <person name="South A."/>
            <person name="Weng J.K."/>
            <person name="Lewis S.M."/>
        </authorList>
    </citation>
    <scope>NUCLEOTIDE SEQUENCE</scope>
</reference>
<keyword evidence="1" id="KW-0472">Membrane</keyword>
<feature type="transmembrane region" description="Helical" evidence="1">
    <location>
        <begin position="26"/>
        <end position="47"/>
    </location>
</feature>
<dbReference type="EMBL" id="VVIM01000001">
    <property type="protein sequence ID" value="KAB0803646.1"/>
    <property type="molecule type" value="Genomic_DNA"/>
</dbReference>
<reference evidence="3" key="3">
    <citation type="submission" date="2019-08" db="EMBL/GenBank/DDBJ databases">
        <authorList>
            <consortium name="Photinus pyralis genome working group"/>
            <person name="Fallon T.R."/>
            <person name="Sander Lower S.E."/>
            <person name="Weng J.-K."/>
        </authorList>
    </citation>
    <scope>NUCLEOTIDE SEQUENCE</scope>
    <source>
        <strain evidence="3">1611_PpyrPB1</strain>
        <tissue evidence="3">Whole body</tissue>
    </source>
</reference>
<dbReference type="AlphaFoldDB" id="A0A1Y1KWW1"/>
<keyword evidence="4" id="KW-1185">Reference proteome</keyword>
<organism evidence="2">
    <name type="scientific">Photinus pyralis</name>
    <name type="common">Common eastern firefly</name>
    <name type="synonym">Lampyris pyralis</name>
    <dbReference type="NCBI Taxonomy" id="7054"/>
    <lineage>
        <taxon>Eukaryota</taxon>
        <taxon>Metazoa</taxon>
        <taxon>Ecdysozoa</taxon>
        <taxon>Arthropoda</taxon>
        <taxon>Hexapoda</taxon>
        <taxon>Insecta</taxon>
        <taxon>Pterygota</taxon>
        <taxon>Neoptera</taxon>
        <taxon>Endopterygota</taxon>
        <taxon>Coleoptera</taxon>
        <taxon>Polyphaga</taxon>
        <taxon>Elateriformia</taxon>
        <taxon>Elateroidea</taxon>
        <taxon>Lampyridae</taxon>
        <taxon>Lampyrinae</taxon>
        <taxon>Photinus</taxon>
    </lineage>
</organism>
<sequence>MKTNNNNFSVIQKEEPQWEITSHTKIMQFMMTSLLLLQIFFCMVLIVHQMGTGYSQFQAESQFVPTIIPKDPNQARQLLGYNKYDRSEVRNSDKAVLYGNNWEQFAN</sequence>
<evidence type="ECO:0000313" key="2">
    <source>
        <dbReference type="EMBL" id="JAV64650.1"/>
    </source>
</evidence>
<evidence type="ECO:0000256" key="1">
    <source>
        <dbReference type="SAM" id="Phobius"/>
    </source>
</evidence>
<gene>
    <name evidence="3" type="ORF">PPYR_00616</name>
</gene>
<protein>
    <submittedName>
        <fullName evidence="2">Uncharacterized protein</fullName>
    </submittedName>
</protein>
<name>A0A1Y1KWW1_PHOPY</name>
<accession>A0A1Y1KWW1</accession>
<reference evidence="3 4" key="2">
    <citation type="journal article" date="2018" name="Elife">
        <title>Firefly genomes illuminate parallel origins of bioluminescence in beetles.</title>
        <authorList>
            <person name="Fallon T.R."/>
            <person name="Lower S.E."/>
            <person name="Chang C.H."/>
            <person name="Bessho-Uehara M."/>
            <person name="Martin G.J."/>
            <person name="Bewick A.J."/>
            <person name="Behringer M."/>
            <person name="Debat H.J."/>
            <person name="Wong I."/>
            <person name="Day J.C."/>
            <person name="Suvorov A."/>
            <person name="Silva C.J."/>
            <person name="Stanger-Hall K.F."/>
            <person name="Hall D.W."/>
            <person name="Schmitz R.J."/>
            <person name="Nelson D.R."/>
            <person name="Lewis S.M."/>
            <person name="Shigenobu S."/>
            <person name="Bybee S.M."/>
            <person name="Larracuente A.M."/>
            <person name="Oba Y."/>
            <person name="Weng J.K."/>
        </authorList>
    </citation>
    <scope>NUCLEOTIDE SEQUENCE [LARGE SCALE GENOMIC DNA]</scope>
    <source>
        <strain evidence="3">1611_PpyrPB1</strain>
        <tissue evidence="3">Whole body</tissue>
    </source>
</reference>
<evidence type="ECO:0000313" key="3">
    <source>
        <dbReference type="EMBL" id="KAB0803646.1"/>
    </source>
</evidence>
<evidence type="ECO:0000313" key="4">
    <source>
        <dbReference type="Proteomes" id="UP000327044"/>
    </source>
</evidence>
<dbReference type="EMBL" id="GEZM01074168">
    <property type="protein sequence ID" value="JAV64650.1"/>
    <property type="molecule type" value="Transcribed_RNA"/>
</dbReference>
<dbReference type="Proteomes" id="UP000327044">
    <property type="component" value="Unassembled WGS sequence"/>
</dbReference>